<keyword evidence="1" id="KW-0812">Transmembrane</keyword>
<name>A0ABS4V764_9ACTN</name>
<dbReference type="EMBL" id="JAGINS010000001">
    <property type="protein sequence ID" value="MBP2359750.1"/>
    <property type="molecule type" value="Genomic_DNA"/>
</dbReference>
<evidence type="ECO:0000313" key="2">
    <source>
        <dbReference type="EMBL" id="MBP2359750.1"/>
    </source>
</evidence>
<proteinExistence type="predicted"/>
<keyword evidence="1" id="KW-1133">Transmembrane helix</keyword>
<organism evidence="2 3">
    <name type="scientific">Streptomyces clavifer</name>
    <dbReference type="NCBI Taxonomy" id="68188"/>
    <lineage>
        <taxon>Bacteria</taxon>
        <taxon>Bacillati</taxon>
        <taxon>Actinomycetota</taxon>
        <taxon>Actinomycetes</taxon>
        <taxon>Kitasatosporales</taxon>
        <taxon>Streptomycetaceae</taxon>
        <taxon>Streptomyces</taxon>
    </lineage>
</organism>
<keyword evidence="1" id="KW-0472">Membrane</keyword>
<evidence type="ECO:0000313" key="3">
    <source>
        <dbReference type="Proteomes" id="UP001519311"/>
    </source>
</evidence>
<dbReference type="RefSeq" id="WP_209469942.1">
    <property type="nucleotide sequence ID" value="NZ_BMWJ01000010.1"/>
</dbReference>
<feature type="transmembrane region" description="Helical" evidence="1">
    <location>
        <begin position="124"/>
        <end position="141"/>
    </location>
</feature>
<accession>A0ABS4V764</accession>
<feature type="transmembrane region" description="Helical" evidence="1">
    <location>
        <begin position="161"/>
        <end position="188"/>
    </location>
</feature>
<keyword evidence="3" id="KW-1185">Reference proteome</keyword>
<comment type="caution">
    <text evidence="2">The sequence shown here is derived from an EMBL/GenBank/DDBJ whole genome shotgun (WGS) entry which is preliminary data.</text>
</comment>
<reference evidence="2 3" key="1">
    <citation type="submission" date="2021-03" db="EMBL/GenBank/DDBJ databases">
        <title>Sequencing the genomes of 1000 actinobacteria strains.</title>
        <authorList>
            <person name="Klenk H.-P."/>
        </authorList>
    </citation>
    <scope>NUCLEOTIDE SEQUENCE [LARGE SCALE GENOMIC DNA]</scope>
    <source>
        <strain evidence="2 3">DSM 40843</strain>
    </source>
</reference>
<protein>
    <recommendedName>
        <fullName evidence="4">Integral membrane protein</fullName>
    </recommendedName>
</protein>
<evidence type="ECO:0008006" key="4">
    <source>
        <dbReference type="Google" id="ProtNLM"/>
    </source>
</evidence>
<feature type="transmembrane region" description="Helical" evidence="1">
    <location>
        <begin position="16"/>
        <end position="37"/>
    </location>
</feature>
<evidence type="ECO:0000256" key="1">
    <source>
        <dbReference type="SAM" id="Phobius"/>
    </source>
</evidence>
<sequence length="300" mass="31180">MRGAGTSGAVGPDGTVAMLVCAAQLGALLAGSLVVGFGRNDEYERAPGAPLGLLCVLVFGPPLLLFLGSVHTFLMTMPADLAAQAAARRANGALWQWRAASVVALGAVYAAAPAAAGAPYLHSWAWIAGSGALPLLGVAWFRRGERRRGRPYRRGEVWFRVLPAGFLLTVTAMAACGLALATGVVGAYEAPRLTEAEMPGVWEGEDGRAEIRLDAGGGAVFSRVPYGSWDEEGRCDGTGTWSYAPGDGAVRGTVSFVVFQDGCPLDTWTVGGTAERPELYVLFGDPDGGDVRILVRGTAP</sequence>
<dbReference type="Proteomes" id="UP001519311">
    <property type="component" value="Unassembled WGS sequence"/>
</dbReference>
<feature type="transmembrane region" description="Helical" evidence="1">
    <location>
        <begin position="49"/>
        <end position="74"/>
    </location>
</feature>
<gene>
    <name evidence="2" type="ORF">JOF59_002150</name>
</gene>